<sequence>MKKSDEKELEFLQKMMDTIDFSDEEEAFSASESEYEKNESKNESSSDEDIPVKKRKLMRSTKNQKKINMENTDLNVFSASDKYINDTTKVGKLEQSCNVPSTSRNIAHQVEDELSDQKSTNGNSSSITSENNLIIIPSQIEKEYIHPVTSENHLIILPSQIEKDFQIANILISKDINSSATQSFDIINHEPNQYLLQAISNTPDETPSIIDNIHAPNGSILPLVNSSHQVVFNPPISDDSDTEHKLVPYSDSDSDLLSEIRKKVGHTQMEVDSMHSTLERQLKNKMINVPAEYISIVKNSRKLPVPYVVKYLEHTFFKKFEEIQFFKSIRPGSSKGDPKVTDIRALSYESNGSILYKTFYKDKWQPLPQTISSQLHTCKTSHLTQLHRNRREISLRKFEDLQEIKKTFPSDYHKYYDDLPPE</sequence>
<gene>
    <name evidence="2" type="ORF">DIABBA_LOCUS13358</name>
</gene>
<keyword evidence="3" id="KW-1185">Reference proteome</keyword>
<organism evidence="2 3">
    <name type="scientific">Diabrotica balteata</name>
    <name type="common">Banded cucumber beetle</name>
    <dbReference type="NCBI Taxonomy" id="107213"/>
    <lineage>
        <taxon>Eukaryota</taxon>
        <taxon>Metazoa</taxon>
        <taxon>Ecdysozoa</taxon>
        <taxon>Arthropoda</taxon>
        <taxon>Hexapoda</taxon>
        <taxon>Insecta</taxon>
        <taxon>Pterygota</taxon>
        <taxon>Neoptera</taxon>
        <taxon>Endopterygota</taxon>
        <taxon>Coleoptera</taxon>
        <taxon>Polyphaga</taxon>
        <taxon>Cucujiformia</taxon>
        <taxon>Chrysomeloidea</taxon>
        <taxon>Chrysomelidae</taxon>
        <taxon>Galerucinae</taxon>
        <taxon>Diabroticina</taxon>
        <taxon>Diabroticites</taxon>
        <taxon>Diabrotica</taxon>
    </lineage>
</organism>
<evidence type="ECO:0000313" key="3">
    <source>
        <dbReference type="Proteomes" id="UP001153709"/>
    </source>
</evidence>
<protein>
    <submittedName>
        <fullName evidence="2">Uncharacterized protein</fullName>
    </submittedName>
</protein>
<feature type="compositionally biased region" description="Basic residues" evidence="1">
    <location>
        <begin position="53"/>
        <end position="65"/>
    </location>
</feature>
<accession>A0A9N9T877</accession>
<feature type="region of interest" description="Disordered" evidence="1">
    <location>
        <begin position="20"/>
        <end position="65"/>
    </location>
</feature>
<dbReference type="AlphaFoldDB" id="A0A9N9T877"/>
<reference evidence="2" key="1">
    <citation type="submission" date="2022-01" db="EMBL/GenBank/DDBJ databases">
        <authorList>
            <person name="King R."/>
        </authorList>
    </citation>
    <scope>NUCLEOTIDE SEQUENCE</scope>
</reference>
<dbReference type="Proteomes" id="UP001153709">
    <property type="component" value="Chromosome 9"/>
</dbReference>
<proteinExistence type="predicted"/>
<dbReference type="EMBL" id="OU898284">
    <property type="protein sequence ID" value="CAG9840734.1"/>
    <property type="molecule type" value="Genomic_DNA"/>
</dbReference>
<name>A0A9N9T877_DIABA</name>
<evidence type="ECO:0000313" key="2">
    <source>
        <dbReference type="EMBL" id="CAG9840734.1"/>
    </source>
</evidence>
<feature type="compositionally biased region" description="Basic and acidic residues" evidence="1">
    <location>
        <begin position="34"/>
        <end position="44"/>
    </location>
</feature>
<dbReference type="OrthoDB" id="6740080at2759"/>
<evidence type="ECO:0000256" key="1">
    <source>
        <dbReference type="SAM" id="MobiDB-lite"/>
    </source>
</evidence>